<keyword evidence="3" id="KW-1185">Reference proteome</keyword>
<reference evidence="3" key="1">
    <citation type="journal article" date="2020" name="Nat. Commun.">
        <title>Genome sequence of the cluster root forming white lupin.</title>
        <authorList>
            <person name="Hufnagel B."/>
            <person name="Marques A."/>
            <person name="Soriano A."/>
            <person name="Marques L."/>
            <person name="Divol F."/>
            <person name="Doumas P."/>
            <person name="Sallet E."/>
            <person name="Mancinotti D."/>
            <person name="Carrere S."/>
            <person name="Marande W."/>
            <person name="Arribat S."/>
            <person name="Keller J."/>
            <person name="Huneau C."/>
            <person name="Blein T."/>
            <person name="Aime D."/>
            <person name="Laguerre M."/>
            <person name="Taylor J."/>
            <person name="Schubert V."/>
            <person name="Nelson M."/>
            <person name="Geu-Flores F."/>
            <person name="Crespi M."/>
            <person name="Gallardo-Guerrero K."/>
            <person name="Delaux P.-M."/>
            <person name="Salse J."/>
            <person name="Berges H."/>
            <person name="Guyot R."/>
            <person name="Gouzy J."/>
            <person name="Peret B."/>
        </authorList>
    </citation>
    <scope>NUCLEOTIDE SEQUENCE [LARGE SCALE GENOMIC DNA]</scope>
    <source>
        <strain evidence="3">cv. Amiga</strain>
    </source>
</reference>
<keyword evidence="2" id="KW-0347">Helicase</keyword>
<proteinExistence type="predicted"/>
<evidence type="ECO:0000313" key="3">
    <source>
        <dbReference type="Proteomes" id="UP000447434"/>
    </source>
</evidence>
<accession>A0A6A4NUS4</accession>
<protein>
    <submittedName>
        <fullName evidence="2">Putative helitron helicase-like domain-containing protein</fullName>
    </submittedName>
</protein>
<dbReference type="EMBL" id="WOCE01000020">
    <property type="protein sequence ID" value="KAE9591474.1"/>
    <property type="molecule type" value="Genomic_DNA"/>
</dbReference>
<keyword evidence="2" id="KW-0067">ATP-binding</keyword>
<dbReference type="GO" id="GO:0004386">
    <property type="term" value="F:helicase activity"/>
    <property type="evidence" value="ECO:0007669"/>
    <property type="project" value="UniProtKB-KW"/>
</dbReference>
<sequence length="85" mass="10113">MDQLYFDGMAICSSLGFPDLFLTMTCNPNWPEIVRILKPMGLKPHDRRDIILRVFKMKFEELLHDLKKRHVLGKVLACKYKFHYT</sequence>
<dbReference type="OrthoDB" id="1435368at2759"/>
<keyword evidence="2" id="KW-0378">Hydrolase</keyword>
<dbReference type="AlphaFoldDB" id="A0A6A4NUS4"/>
<gene>
    <name evidence="2" type="ORF">Lalb_Chr20g0118851</name>
</gene>
<evidence type="ECO:0000259" key="1">
    <source>
        <dbReference type="Pfam" id="PF14214"/>
    </source>
</evidence>
<feature type="domain" description="Helitron helicase-like" evidence="1">
    <location>
        <begin position="1"/>
        <end position="80"/>
    </location>
</feature>
<dbReference type="InterPro" id="IPR025476">
    <property type="entry name" value="Helitron_helicase-like"/>
</dbReference>
<dbReference type="Proteomes" id="UP000447434">
    <property type="component" value="Chromosome 20"/>
</dbReference>
<name>A0A6A4NUS4_LUPAL</name>
<dbReference type="Pfam" id="PF14214">
    <property type="entry name" value="Helitron_like_N"/>
    <property type="match status" value="1"/>
</dbReference>
<keyword evidence="2" id="KW-0547">Nucleotide-binding</keyword>
<evidence type="ECO:0000313" key="2">
    <source>
        <dbReference type="EMBL" id="KAE9591474.1"/>
    </source>
</evidence>
<comment type="caution">
    <text evidence="2">The sequence shown here is derived from an EMBL/GenBank/DDBJ whole genome shotgun (WGS) entry which is preliminary data.</text>
</comment>
<organism evidence="2 3">
    <name type="scientific">Lupinus albus</name>
    <name type="common">White lupine</name>
    <name type="synonym">Lupinus termis</name>
    <dbReference type="NCBI Taxonomy" id="3870"/>
    <lineage>
        <taxon>Eukaryota</taxon>
        <taxon>Viridiplantae</taxon>
        <taxon>Streptophyta</taxon>
        <taxon>Embryophyta</taxon>
        <taxon>Tracheophyta</taxon>
        <taxon>Spermatophyta</taxon>
        <taxon>Magnoliopsida</taxon>
        <taxon>eudicotyledons</taxon>
        <taxon>Gunneridae</taxon>
        <taxon>Pentapetalae</taxon>
        <taxon>rosids</taxon>
        <taxon>fabids</taxon>
        <taxon>Fabales</taxon>
        <taxon>Fabaceae</taxon>
        <taxon>Papilionoideae</taxon>
        <taxon>50 kb inversion clade</taxon>
        <taxon>genistoids sensu lato</taxon>
        <taxon>core genistoids</taxon>
        <taxon>Genisteae</taxon>
        <taxon>Lupinus</taxon>
    </lineage>
</organism>